<reference evidence="1" key="1">
    <citation type="submission" date="2023-04" db="EMBL/GenBank/DDBJ databases">
        <title>A chromosome-level genome assembly of the parasitoid wasp Eretmocerus hayati.</title>
        <authorList>
            <person name="Zhong Y."/>
            <person name="Liu S."/>
            <person name="Liu Y."/>
        </authorList>
    </citation>
    <scope>NUCLEOTIDE SEQUENCE</scope>
    <source>
        <strain evidence="1">ZJU_SS_LIU_2023</strain>
    </source>
</reference>
<evidence type="ECO:0000313" key="2">
    <source>
        <dbReference type="Proteomes" id="UP001239111"/>
    </source>
</evidence>
<dbReference type="Proteomes" id="UP001239111">
    <property type="component" value="Chromosome 2"/>
</dbReference>
<dbReference type="EMBL" id="CM056742">
    <property type="protein sequence ID" value="KAJ8676603.1"/>
    <property type="molecule type" value="Genomic_DNA"/>
</dbReference>
<comment type="caution">
    <text evidence="1">The sequence shown here is derived from an EMBL/GenBank/DDBJ whole genome shotgun (WGS) entry which is preliminary data.</text>
</comment>
<accession>A0ACC2P0F6</accession>
<keyword evidence="2" id="KW-1185">Reference proteome</keyword>
<proteinExistence type="predicted"/>
<gene>
    <name evidence="1" type="ORF">QAD02_012390</name>
</gene>
<evidence type="ECO:0000313" key="1">
    <source>
        <dbReference type="EMBL" id="KAJ8676603.1"/>
    </source>
</evidence>
<name>A0ACC2P0F6_9HYME</name>
<organism evidence="1 2">
    <name type="scientific">Eretmocerus hayati</name>
    <dbReference type="NCBI Taxonomy" id="131215"/>
    <lineage>
        <taxon>Eukaryota</taxon>
        <taxon>Metazoa</taxon>
        <taxon>Ecdysozoa</taxon>
        <taxon>Arthropoda</taxon>
        <taxon>Hexapoda</taxon>
        <taxon>Insecta</taxon>
        <taxon>Pterygota</taxon>
        <taxon>Neoptera</taxon>
        <taxon>Endopterygota</taxon>
        <taxon>Hymenoptera</taxon>
        <taxon>Apocrita</taxon>
        <taxon>Proctotrupomorpha</taxon>
        <taxon>Chalcidoidea</taxon>
        <taxon>Aphelinidae</taxon>
        <taxon>Aphelininae</taxon>
        <taxon>Eretmocerus</taxon>
    </lineage>
</organism>
<sequence>MDPTPTVQYLVVLVNDANYPGDKEKPSIIPMSCYVRGEDAAATIRYPSKLNKAVKKDVLAYQKVLFCGEAPPADWPEYQAHIVHCAFTIEDAFAVAGRMETVAAANSNVLFDVPNENGSDFQAIVTEALTPDLPLVADGDGSSTSLVGLKGVLETVSGQLHDVNKKVNDNAVRSTDVAEQMQNLLEVMNNRENLAVSLLTIQDLNATFGCTFPLDDMEKFMQFLTVLNESEEKQATLLEFFANRLCKKSTINQTMAAILKKFMEPKVMRECTSTKKSGNKLILCSTKFYKILEGPMRTLYKNNDGTLLDAESVEKSVGGAINNSTAWTNGSRAVKRKRQPDNHEENNV</sequence>
<protein>
    <submittedName>
        <fullName evidence="1">Uncharacterized protein</fullName>
    </submittedName>
</protein>